<dbReference type="GO" id="GO:0008843">
    <property type="term" value="F:endochitinase activity"/>
    <property type="evidence" value="ECO:0007669"/>
    <property type="project" value="UniProtKB-EC"/>
</dbReference>
<evidence type="ECO:0000256" key="4">
    <source>
        <dbReference type="ARBA" id="ARBA00023024"/>
    </source>
</evidence>
<dbReference type="InterPro" id="IPR017853">
    <property type="entry name" value="GH"/>
</dbReference>
<dbReference type="PANTHER" id="PTHR11177:SF317">
    <property type="entry name" value="CHITINASE 12-RELATED"/>
    <property type="match status" value="1"/>
</dbReference>
<evidence type="ECO:0000313" key="10">
    <source>
        <dbReference type="Proteomes" id="UP001519343"/>
    </source>
</evidence>
<dbReference type="SUPFAM" id="SSF51445">
    <property type="entry name" value="(Trans)glycosidases"/>
    <property type="match status" value="1"/>
</dbReference>
<proteinExistence type="inferred from homology"/>
<dbReference type="InterPro" id="IPR011583">
    <property type="entry name" value="Chitinase_II/V-like_cat"/>
</dbReference>
<name>A0ABS4GQS8_9BACL</name>
<evidence type="ECO:0000256" key="1">
    <source>
        <dbReference type="ARBA" id="ARBA00000822"/>
    </source>
</evidence>
<accession>A0ABS4GQS8</accession>
<keyword evidence="10" id="KW-1185">Reference proteome</keyword>
<keyword evidence="4" id="KW-0119">Carbohydrate metabolism</keyword>
<sequence length="363" mass="41139">MKDIKNLDKLTHLHYAFAHIKEGKIVLGDPWADVRVGLNGRPSCWDANIPDDQCQSGNFYELQELKKTYPHLKILITVGGANEYQTREFALAASTPQGRQNFAQSTVQFLKHWKFDGIDIDWEFPSTPEDQTNFTLLMAELRQQMNKAKAGWTLVATIGPGMKHAKFIEGAALNASVDFFNMMAYDYNGAQFSPVTGHLAPLYYDEKAPNASENYIDWVVNEYLHQGIPPEKLVLGIPLYGRSFGGVNGKDYGEYQSFNPIETPNGTWDEGKDYTGILDVTDIRQNYLNKRGYTRHWNDISKTAYAFNPLTKVFISYEDAESVSYKAKYIQENKLGGATFWDLSGDRNGQLIGEVLQTLNFKH</sequence>
<keyword evidence="4" id="KW-0624">Polysaccharide degradation</keyword>
<comment type="catalytic activity">
    <reaction evidence="1">
        <text>Random endo-hydrolysis of N-acetyl-beta-D-glucosaminide (1-&gt;4)-beta-linkages in chitin and chitodextrins.</text>
        <dbReference type="EC" id="3.2.1.14"/>
    </reaction>
</comment>
<dbReference type="SUPFAM" id="SSF54556">
    <property type="entry name" value="Chitinase insertion domain"/>
    <property type="match status" value="1"/>
</dbReference>
<organism evidence="9 10">
    <name type="scientific">Ammoniphilus resinae</name>
    <dbReference type="NCBI Taxonomy" id="861532"/>
    <lineage>
        <taxon>Bacteria</taxon>
        <taxon>Bacillati</taxon>
        <taxon>Bacillota</taxon>
        <taxon>Bacilli</taxon>
        <taxon>Bacillales</taxon>
        <taxon>Paenibacillaceae</taxon>
        <taxon>Aneurinibacillus group</taxon>
        <taxon>Ammoniphilus</taxon>
    </lineage>
</organism>
<dbReference type="PROSITE" id="PS51910">
    <property type="entry name" value="GH18_2"/>
    <property type="match status" value="1"/>
</dbReference>
<evidence type="ECO:0000259" key="8">
    <source>
        <dbReference type="PROSITE" id="PS51910"/>
    </source>
</evidence>
<dbReference type="SMART" id="SM00636">
    <property type="entry name" value="Glyco_18"/>
    <property type="match status" value="1"/>
</dbReference>
<dbReference type="CDD" id="cd06548">
    <property type="entry name" value="GH18_chitinase"/>
    <property type="match status" value="1"/>
</dbReference>
<dbReference type="Proteomes" id="UP001519343">
    <property type="component" value="Unassembled WGS sequence"/>
</dbReference>
<evidence type="ECO:0000256" key="2">
    <source>
        <dbReference type="ARBA" id="ARBA00012729"/>
    </source>
</evidence>
<dbReference type="RefSeq" id="WP_342453824.1">
    <property type="nucleotide sequence ID" value="NZ_JAGGKT010000007.1"/>
</dbReference>
<reference evidence="9 10" key="1">
    <citation type="submission" date="2021-03" db="EMBL/GenBank/DDBJ databases">
        <title>Genomic Encyclopedia of Type Strains, Phase IV (KMG-IV): sequencing the most valuable type-strain genomes for metagenomic binning, comparative biology and taxonomic classification.</title>
        <authorList>
            <person name="Goeker M."/>
        </authorList>
    </citation>
    <scope>NUCLEOTIDE SEQUENCE [LARGE SCALE GENOMIC DNA]</scope>
    <source>
        <strain evidence="9 10">DSM 24738</strain>
    </source>
</reference>
<protein>
    <recommendedName>
        <fullName evidence="2">chitinase</fullName>
        <ecNumber evidence="2">3.2.1.14</ecNumber>
    </recommendedName>
</protein>
<gene>
    <name evidence="9" type="ORF">J2Z37_002635</name>
</gene>
<dbReference type="InterPro" id="IPR001223">
    <property type="entry name" value="Glyco_hydro18_cat"/>
</dbReference>
<keyword evidence="3 6" id="KW-0378">Hydrolase</keyword>
<comment type="caution">
    <text evidence="9">The sequence shown here is derived from an EMBL/GenBank/DDBJ whole genome shotgun (WGS) entry which is preliminary data.</text>
</comment>
<dbReference type="EMBL" id="JAGGKT010000007">
    <property type="protein sequence ID" value="MBP1932627.1"/>
    <property type="molecule type" value="Genomic_DNA"/>
</dbReference>
<dbReference type="InterPro" id="IPR001579">
    <property type="entry name" value="Glyco_hydro_18_chit_AS"/>
</dbReference>
<evidence type="ECO:0000256" key="6">
    <source>
        <dbReference type="RuleBase" id="RU000489"/>
    </source>
</evidence>
<dbReference type="Gene3D" id="3.20.20.80">
    <property type="entry name" value="Glycosidases"/>
    <property type="match status" value="1"/>
</dbReference>
<dbReference type="Pfam" id="PF00704">
    <property type="entry name" value="Glyco_hydro_18"/>
    <property type="match status" value="1"/>
</dbReference>
<evidence type="ECO:0000313" key="9">
    <source>
        <dbReference type="EMBL" id="MBP1932627.1"/>
    </source>
</evidence>
<dbReference type="EC" id="3.2.1.14" evidence="2"/>
<keyword evidence="5 6" id="KW-0326">Glycosidase</keyword>
<dbReference type="InterPro" id="IPR050314">
    <property type="entry name" value="Glycosyl_Hydrlase_18"/>
</dbReference>
<evidence type="ECO:0000256" key="5">
    <source>
        <dbReference type="ARBA" id="ARBA00023295"/>
    </source>
</evidence>
<evidence type="ECO:0000256" key="3">
    <source>
        <dbReference type="ARBA" id="ARBA00022801"/>
    </source>
</evidence>
<keyword evidence="4" id="KW-0146">Chitin degradation</keyword>
<comment type="similarity">
    <text evidence="7">Belongs to the glycosyl hydrolase 18 family.</text>
</comment>
<dbReference type="InterPro" id="IPR029070">
    <property type="entry name" value="Chitinase_insertion_sf"/>
</dbReference>
<dbReference type="Gene3D" id="3.10.50.10">
    <property type="match status" value="1"/>
</dbReference>
<dbReference type="PROSITE" id="PS01095">
    <property type="entry name" value="GH18_1"/>
    <property type="match status" value="1"/>
</dbReference>
<evidence type="ECO:0000256" key="7">
    <source>
        <dbReference type="RuleBase" id="RU004453"/>
    </source>
</evidence>
<feature type="domain" description="GH18" evidence="8">
    <location>
        <begin position="1"/>
        <end position="363"/>
    </location>
</feature>
<dbReference type="PANTHER" id="PTHR11177">
    <property type="entry name" value="CHITINASE"/>
    <property type="match status" value="1"/>
</dbReference>